<dbReference type="CDD" id="cd02980">
    <property type="entry name" value="TRX_Fd_family"/>
    <property type="match status" value="1"/>
</dbReference>
<evidence type="ECO:0000313" key="1">
    <source>
        <dbReference type="EMBL" id="MBC3888304.1"/>
    </source>
</evidence>
<dbReference type="AlphaFoldDB" id="A0A923KPN2"/>
<comment type="caution">
    <text evidence="1">The sequence shown here is derived from an EMBL/GenBank/DDBJ whole genome shotgun (WGS) entry which is preliminary data.</text>
</comment>
<reference evidence="1" key="1">
    <citation type="submission" date="2019-10" db="EMBL/GenBank/DDBJ databases">
        <authorList>
            <person name="Ross D.E."/>
            <person name="Gulliver D."/>
        </authorList>
    </citation>
    <scope>NUCLEOTIDE SEQUENCE</scope>
    <source>
        <strain evidence="1">DER-2019</strain>
    </source>
</reference>
<protein>
    <submittedName>
        <fullName evidence="1">(2Fe-2S) ferredoxin domain-containing protein</fullName>
    </submittedName>
</protein>
<name>A0A923KPN2_9FIRM</name>
<dbReference type="Proteomes" id="UP000616595">
    <property type="component" value="Unassembled WGS sequence"/>
</dbReference>
<dbReference type="Pfam" id="PF01257">
    <property type="entry name" value="2Fe-2S_thioredx"/>
    <property type="match status" value="1"/>
</dbReference>
<proteinExistence type="predicted"/>
<gene>
    <name evidence="1" type="ORF">GH810_08270</name>
</gene>
<dbReference type="OrthoDB" id="9807975at2"/>
<dbReference type="EMBL" id="WJBD01000008">
    <property type="protein sequence ID" value="MBC3888304.1"/>
    <property type="molecule type" value="Genomic_DNA"/>
</dbReference>
<dbReference type="InterPro" id="IPR036249">
    <property type="entry name" value="Thioredoxin-like_sf"/>
</dbReference>
<dbReference type="SUPFAM" id="SSF52833">
    <property type="entry name" value="Thioredoxin-like"/>
    <property type="match status" value="1"/>
</dbReference>
<reference evidence="1" key="2">
    <citation type="submission" date="2020-10" db="EMBL/GenBank/DDBJ databases">
        <title>Comparative genomics of the Acetobacterium genus.</title>
        <authorList>
            <person name="Marshall C."/>
            <person name="May H."/>
            <person name="Norman S."/>
        </authorList>
    </citation>
    <scope>NUCLEOTIDE SEQUENCE</scope>
    <source>
        <strain evidence="1">DER-2019</strain>
    </source>
</reference>
<evidence type="ECO:0000313" key="2">
    <source>
        <dbReference type="Proteomes" id="UP000616595"/>
    </source>
</evidence>
<dbReference type="Gene3D" id="3.40.30.10">
    <property type="entry name" value="Glutaredoxin"/>
    <property type="match status" value="1"/>
</dbReference>
<organism evidence="1 2">
    <name type="scientific">Acetobacterium paludosum</name>
    <dbReference type="NCBI Taxonomy" id="52693"/>
    <lineage>
        <taxon>Bacteria</taxon>
        <taxon>Bacillati</taxon>
        <taxon>Bacillota</taxon>
        <taxon>Clostridia</taxon>
        <taxon>Eubacteriales</taxon>
        <taxon>Eubacteriaceae</taxon>
        <taxon>Acetobacterium</taxon>
    </lineage>
</organism>
<sequence length="79" mass="8845">MKTIRVCVGSACHVNGSYKVVQAFNRLIDERGLKEEIELVGSFCMGHCAEGVSVEYRDVIYAVSMKNVEKIFNQIMGEN</sequence>
<keyword evidence="2" id="KW-1185">Reference proteome</keyword>
<accession>A0A923KPN2</accession>